<name>A0A9D1EBU9_9FIRM</name>
<dbReference type="Pfam" id="PF02631">
    <property type="entry name" value="RecX_HTH2"/>
    <property type="match status" value="1"/>
</dbReference>
<dbReference type="InterPro" id="IPR053924">
    <property type="entry name" value="RecX_HTH_2nd"/>
</dbReference>
<comment type="similarity">
    <text evidence="2 5">Belongs to the RecX family.</text>
</comment>
<proteinExistence type="inferred from homology"/>
<dbReference type="AlphaFoldDB" id="A0A9D1EBU9"/>
<feature type="domain" description="RecX third three-helical" evidence="7">
    <location>
        <begin position="153"/>
        <end position="196"/>
    </location>
</feature>
<evidence type="ECO:0000259" key="8">
    <source>
        <dbReference type="Pfam" id="PF21982"/>
    </source>
</evidence>
<reference evidence="9" key="2">
    <citation type="journal article" date="2021" name="PeerJ">
        <title>Extensive microbial diversity within the chicken gut microbiome revealed by metagenomics and culture.</title>
        <authorList>
            <person name="Gilroy R."/>
            <person name="Ravi A."/>
            <person name="Getino M."/>
            <person name="Pursley I."/>
            <person name="Horton D.L."/>
            <person name="Alikhan N.F."/>
            <person name="Baker D."/>
            <person name="Gharbi K."/>
            <person name="Hall N."/>
            <person name="Watson M."/>
            <person name="Adriaenssens E.M."/>
            <person name="Foster-Nyarko E."/>
            <person name="Jarju S."/>
            <person name="Secka A."/>
            <person name="Antonio M."/>
            <person name="Oren A."/>
            <person name="Chaudhuri R.R."/>
            <person name="La Ragione R."/>
            <person name="Hildebrand F."/>
            <person name="Pallen M.J."/>
        </authorList>
    </citation>
    <scope>NUCLEOTIDE SEQUENCE</scope>
    <source>
        <strain evidence="9">ChiSjej5B23-6657</strain>
    </source>
</reference>
<keyword evidence="4 5" id="KW-0963">Cytoplasm</keyword>
<dbReference type="Proteomes" id="UP000823912">
    <property type="component" value="Unassembled WGS sequence"/>
</dbReference>
<protein>
    <recommendedName>
        <fullName evidence="3 5">Regulatory protein RecX</fullName>
    </recommendedName>
</protein>
<evidence type="ECO:0000259" key="7">
    <source>
        <dbReference type="Pfam" id="PF21981"/>
    </source>
</evidence>
<sequence>MTVTALIPETKGRYRVCLQGEADLVLYGKELKQFGIAEGTDLSPEQYRRILEEVLIPRARKRAMHILERMDQTTAQLREKLQRSQYPEPVVEDAIAYVASFHYIDDERFARNFIRAYQQSRSRLRISQDLQGKGIDRDLIDRCLAEEYEVSETDQIRELLRRKGYDQGARDRKQQDKMYRFLMQRGYRSEDIRRALWREDF</sequence>
<feature type="domain" description="RecX first three-helical" evidence="8">
    <location>
        <begin position="59"/>
        <end position="97"/>
    </location>
</feature>
<reference evidence="9" key="1">
    <citation type="submission" date="2020-10" db="EMBL/GenBank/DDBJ databases">
        <authorList>
            <person name="Gilroy R."/>
        </authorList>
    </citation>
    <scope>NUCLEOTIDE SEQUENCE</scope>
    <source>
        <strain evidence="9">ChiSjej5B23-6657</strain>
    </source>
</reference>
<feature type="domain" description="RecX second three-helical" evidence="6">
    <location>
        <begin position="105"/>
        <end position="144"/>
    </location>
</feature>
<dbReference type="GO" id="GO:0006282">
    <property type="term" value="P:regulation of DNA repair"/>
    <property type="evidence" value="ECO:0007669"/>
    <property type="project" value="UniProtKB-UniRule"/>
</dbReference>
<dbReference type="InterPro" id="IPR036388">
    <property type="entry name" value="WH-like_DNA-bd_sf"/>
</dbReference>
<dbReference type="GO" id="GO:0005737">
    <property type="term" value="C:cytoplasm"/>
    <property type="evidence" value="ECO:0007669"/>
    <property type="project" value="UniProtKB-SubCell"/>
</dbReference>
<dbReference type="PANTHER" id="PTHR33602:SF1">
    <property type="entry name" value="REGULATORY PROTEIN RECX FAMILY PROTEIN"/>
    <property type="match status" value="1"/>
</dbReference>
<accession>A0A9D1EBU9</accession>
<dbReference type="InterPro" id="IPR003783">
    <property type="entry name" value="Regulatory_RecX"/>
</dbReference>
<evidence type="ECO:0000256" key="1">
    <source>
        <dbReference type="ARBA" id="ARBA00004496"/>
    </source>
</evidence>
<gene>
    <name evidence="5" type="primary">recX</name>
    <name evidence="9" type="ORF">IAA55_10755</name>
</gene>
<evidence type="ECO:0000256" key="5">
    <source>
        <dbReference type="HAMAP-Rule" id="MF_01114"/>
    </source>
</evidence>
<comment type="function">
    <text evidence="5">Modulates RecA activity.</text>
</comment>
<dbReference type="Pfam" id="PF21981">
    <property type="entry name" value="RecX_HTH3"/>
    <property type="match status" value="1"/>
</dbReference>
<evidence type="ECO:0000259" key="6">
    <source>
        <dbReference type="Pfam" id="PF02631"/>
    </source>
</evidence>
<evidence type="ECO:0000256" key="4">
    <source>
        <dbReference type="ARBA" id="ARBA00022490"/>
    </source>
</evidence>
<dbReference type="EMBL" id="DVHM01000183">
    <property type="protein sequence ID" value="HIR71741.1"/>
    <property type="molecule type" value="Genomic_DNA"/>
</dbReference>
<comment type="subcellular location">
    <subcellularLocation>
        <location evidence="1 5">Cytoplasm</location>
    </subcellularLocation>
</comment>
<dbReference type="Pfam" id="PF21982">
    <property type="entry name" value="RecX_HTH1"/>
    <property type="match status" value="1"/>
</dbReference>
<evidence type="ECO:0000313" key="10">
    <source>
        <dbReference type="Proteomes" id="UP000823912"/>
    </source>
</evidence>
<evidence type="ECO:0000313" key="9">
    <source>
        <dbReference type="EMBL" id="HIR71741.1"/>
    </source>
</evidence>
<dbReference type="InterPro" id="IPR053925">
    <property type="entry name" value="RecX_HTH_3rd"/>
</dbReference>
<evidence type="ECO:0000256" key="3">
    <source>
        <dbReference type="ARBA" id="ARBA00018111"/>
    </source>
</evidence>
<comment type="caution">
    <text evidence="9">The sequence shown here is derived from an EMBL/GenBank/DDBJ whole genome shotgun (WGS) entry which is preliminary data.</text>
</comment>
<evidence type="ECO:0000256" key="2">
    <source>
        <dbReference type="ARBA" id="ARBA00009695"/>
    </source>
</evidence>
<organism evidence="9 10">
    <name type="scientific">Candidatus Pullilachnospira gallistercoris</name>
    <dbReference type="NCBI Taxonomy" id="2840911"/>
    <lineage>
        <taxon>Bacteria</taxon>
        <taxon>Bacillati</taxon>
        <taxon>Bacillota</taxon>
        <taxon>Clostridia</taxon>
        <taxon>Lachnospirales</taxon>
        <taxon>Lachnospiraceae</taxon>
        <taxon>Lachnospiraceae incertae sedis</taxon>
        <taxon>Candidatus Pullilachnospira</taxon>
    </lineage>
</organism>
<dbReference type="InterPro" id="IPR053926">
    <property type="entry name" value="RecX_HTH_1st"/>
</dbReference>
<dbReference type="HAMAP" id="MF_01114">
    <property type="entry name" value="RecX"/>
    <property type="match status" value="1"/>
</dbReference>
<dbReference type="PANTHER" id="PTHR33602">
    <property type="entry name" value="REGULATORY PROTEIN RECX FAMILY PROTEIN"/>
    <property type="match status" value="1"/>
</dbReference>
<dbReference type="Gene3D" id="1.10.10.10">
    <property type="entry name" value="Winged helix-like DNA-binding domain superfamily/Winged helix DNA-binding domain"/>
    <property type="match status" value="3"/>
</dbReference>